<dbReference type="Proteomes" id="UP000324767">
    <property type="component" value="Unassembled WGS sequence"/>
</dbReference>
<evidence type="ECO:0000313" key="5">
    <source>
        <dbReference type="EMBL" id="KAA6407158.1"/>
    </source>
</evidence>
<dbReference type="InterPro" id="IPR036962">
    <property type="entry name" value="Glyco_hydro_3_N_sf"/>
</dbReference>
<comment type="caution">
    <text evidence="5">The sequence shown here is derived from an EMBL/GenBank/DDBJ whole genome shotgun (WGS) entry which is preliminary data.</text>
</comment>
<dbReference type="GO" id="GO:0004553">
    <property type="term" value="F:hydrolase activity, hydrolyzing O-glycosyl compounds"/>
    <property type="evidence" value="ECO:0007669"/>
    <property type="project" value="InterPro"/>
</dbReference>
<evidence type="ECO:0000313" key="6">
    <source>
        <dbReference type="Proteomes" id="UP000324767"/>
    </source>
</evidence>
<comment type="similarity">
    <text evidence="1">Belongs to the glycosyl hydrolase 3 family.</text>
</comment>
<dbReference type="AlphaFoldDB" id="A0A5M8PE02"/>
<keyword evidence="2 5" id="KW-0378">Hydrolase</keyword>
<keyword evidence="3" id="KW-0325">Glycoprotein</keyword>
<dbReference type="Gene3D" id="3.20.20.300">
    <property type="entry name" value="Glycoside hydrolase, family 3, N-terminal domain"/>
    <property type="match status" value="1"/>
</dbReference>
<sequence>MASKASARSSGGEPSQTLDEQIKRYVGLSVIVSFEGLAVTDEVRSLLRDYYVGNVLLRPGNFHDAAQAARLTRDLQSVAKSADHEHPLLLGVEQQGGLVGHSFSFRYSMDYRRGAVADSKLHARCGL</sequence>
<dbReference type="InterPro" id="IPR001764">
    <property type="entry name" value="Glyco_hydro_3_N"/>
</dbReference>
<evidence type="ECO:0000256" key="2">
    <source>
        <dbReference type="ARBA" id="ARBA00022801"/>
    </source>
</evidence>
<organism evidence="5 6">
    <name type="scientific">Lasallia pustulata</name>
    <dbReference type="NCBI Taxonomy" id="136370"/>
    <lineage>
        <taxon>Eukaryota</taxon>
        <taxon>Fungi</taxon>
        <taxon>Dikarya</taxon>
        <taxon>Ascomycota</taxon>
        <taxon>Pezizomycotina</taxon>
        <taxon>Lecanoromycetes</taxon>
        <taxon>OSLEUM clade</taxon>
        <taxon>Umbilicariomycetidae</taxon>
        <taxon>Umbilicariales</taxon>
        <taxon>Umbilicariaceae</taxon>
        <taxon>Lasallia</taxon>
    </lineage>
</organism>
<dbReference type="InterPro" id="IPR017853">
    <property type="entry name" value="GH"/>
</dbReference>
<feature type="domain" description="Glycoside hydrolase family 3 N-terminal" evidence="4">
    <location>
        <begin position="18"/>
        <end position="100"/>
    </location>
</feature>
<evidence type="ECO:0000259" key="4">
    <source>
        <dbReference type="Pfam" id="PF00933"/>
    </source>
</evidence>
<dbReference type="GO" id="GO:0005975">
    <property type="term" value="P:carbohydrate metabolic process"/>
    <property type="evidence" value="ECO:0007669"/>
    <property type="project" value="InterPro"/>
</dbReference>
<evidence type="ECO:0000256" key="1">
    <source>
        <dbReference type="ARBA" id="ARBA00005336"/>
    </source>
</evidence>
<accession>A0A5M8PE02</accession>
<evidence type="ECO:0000256" key="3">
    <source>
        <dbReference type="ARBA" id="ARBA00023180"/>
    </source>
</evidence>
<protein>
    <submittedName>
        <fullName evidence="5">Glycoside hydrolase family 3</fullName>
    </submittedName>
</protein>
<gene>
    <name evidence="5" type="ORF">FRX48_08959</name>
</gene>
<dbReference type="Pfam" id="PF00933">
    <property type="entry name" value="Glyco_hydro_3"/>
    <property type="match status" value="1"/>
</dbReference>
<dbReference type="SUPFAM" id="SSF51445">
    <property type="entry name" value="(Trans)glycosidases"/>
    <property type="match status" value="1"/>
</dbReference>
<dbReference type="OrthoDB" id="47059at2759"/>
<dbReference type="EMBL" id="VXIT01000019">
    <property type="protein sequence ID" value="KAA6407158.1"/>
    <property type="molecule type" value="Genomic_DNA"/>
</dbReference>
<proteinExistence type="inferred from homology"/>
<reference evidence="5 6" key="1">
    <citation type="submission" date="2019-09" db="EMBL/GenBank/DDBJ databases">
        <title>The hologenome of the rock-dwelling lichen Lasallia pustulata.</title>
        <authorList>
            <person name="Greshake Tzovaras B."/>
            <person name="Segers F."/>
            <person name="Bicker A."/>
            <person name="Dal Grande F."/>
            <person name="Otte J."/>
            <person name="Hankeln T."/>
            <person name="Schmitt I."/>
            <person name="Ebersberger I."/>
        </authorList>
    </citation>
    <scope>NUCLEOTIDE SEQUENCE [LARGE SCALE GENOMIC DNA]</scope>
    <source>
        <strain evidence="5">A1-1</strain>
    </source>
</reference>
<name>A0A5M8PE02_9LECA</name>